<organism evidence="2 3">
    <name type="scientific">Brevundimonas mediterranea</name>
    <dbReference type="NCBI Taxonomy" id="74329"/>
    <lineage>
        <taxon>Bacteria</taxon>
        <taxon>Pseudomonadati</taxon>
        <taxon>Pseudomonadota</taxon>
        <taxon>Alphaproteobacteria</taxon>
        <taxon>Caulobacterales</taxon>
        <taxon>Caulobacteraceae</taxon>
        <taxon>Brevundimonas</taxon>
    </lineage>
</organism>
<sequence length="84" mass="8876">MLTPAQIRAARSLLGWNGVELAKAAGVSLQTIRRMESELGPGRSSAANVEGVRRALETAGVIFLEADDASEVGPGVRLKMVSER</sequence>
<dbReference type="SUPFAM" id="SSF47413">
    <property type="entry name" value="lambda repressor-like DNA-binding domains"/>
    <property type="match status" value="1"/>
</dbReference>
<evidence type="ECO:0000259" key="1">
    <source>
        <dbReference type="PROSITE" id="PS50943"/>
    </source>
</evidence>
<feature type="domain" description="HTH cro/C1-type" evidence="1">
    <location>
        <begin position="7"/>
        <end position="37"/>
    </location>
</feature>
<dbReference type="Proteomes" id="UP000501325">
    <property type="component" value="Chromosome"/>
</dbReference>
<gene>
    <name evidence="2" type="ORF">GYM46_03065</name>
</gene>
<dbReference type="InterPro" id="IPR001387">
    <property type="entry name" value="Cro/C1-type_HTH"/>
</dbReference>
<protein>
    <submittedName>
        <fullName evidence="2">Transcriptional regulator</fullName>
    </submittedName>
</protein>
<dbReference type="KEGG" id="bmed:GYM46_03065"/>
<evidence type="ECO:0000313" key="2">
    <source>
        <dbReference type="EMBL" id="QIH72036.1"/>
    </source>
</evidence>
<dbReference type="PROSITE" id="PS50943">
    <property type="entry name" value="HTH_CROC1"/>
    <property type="match status" value="1"/>
</dbReference>
<dbReference type="InterPro" id="IPR010982">
    <property type="entry name" value="Lambda_DNA-bd_dom_sf"/>
</dbReference>
<reference evidence="2 3" key="1">
    <citation type="submission" date="2020-01" db="EMBL/GenBank/DDBJ databases">
        <authorList>
            <person name="Wang S."/>
        </authorList>
    </citation>
    <scope>NUCLEOTIDE SEQUENCE [LARGE SCALE GENOMIC DNA]</scope>
    <source>
        <strain evidence="2 3">D151-2-6</strain>
    </source>
</reference>
<evidence type="ECO:0000313" key="3">
    <source>
        <dbReference type="Proteomes" id="UP000501325"/>
    </source>
</evidence>
<dbReference type="CDD" id="cd00093">
    <property type="entry name" value="HTH_XRE"/>
    <property type="match status" value="1"/>
</dbReference>
<dbReference type="GO" id="GO:0003677">
    <property type="term" value="F:DNA binding"/>
    <property type="evidence" value="ECO:0007669"/>
    <property type="project" value="InterPro"/>
</dbReference>
<dbReference type="AlphaFoldDB" id="A0AB37E3R2"/>
<dbReference type="RefSeq" id="WP_164952590.1">
    <property type="nucleotide sequence ID" value="NZ_CP048751.1"/>
</dbReference>
<dbReference type="EMBL" id="CP048751">
    <property type="protein sequence ID" value="QIH72036.1"/>
    <property type="molecule type" value="Genomic_DNA"/>
</dbReference>
<proteinExistence type="predicted"/>
<accession>A0AB37E3R2</accession>
<dbReference type="Pfam" id="PF01381">
    <property type="entry name" value="HTH_3"/>
    <property type="match status" value="1"/>
</dbReference>
<dbReference type="Gene3D" id="1.10.260.40">
    <property type="entry name" value="lambda repressor-like DNA-binding domains"/>
    <property type="match status" value="1"/>
</dbReference>
<name>A0AB37E3R2_9CAUL</name>